<name>A0A420XIN5_9PAST</name>
<dbReference type="Proteomes" id="UP000280099">
    <property type="component" value="Unassembled WGS sequence"/>
</dbReference>
<reference evidence="3 4" key="1">
    <citation type="submission" date="2018-10" db="EMBL/GenBank/DDBJ databases">
        <title>Genomic Encyclopedia of Type Strains, Phase IV (KMG-IV): sequencing the most valuable type-strain genomes for metagenomic binning, comparative biology and taxonomic classification.</title>
        <authorList>
            <person name="Goeker M."/>
        </authorList>
    </citation>
    <scope>NUCLEOTIDE SEQUENCE [LARGE SCALE GENOMIC DNA]</scope>
    <source>
        <strain evidence="3 4">DSM 23800</strain>
    </source>
</reference>
<dbReference type="PRINTS" id="PR00111">
    <property type="entry name" value="ABHYDROLASE"/>
</dbReference>
<feature type="domain" description="AB hydrolase-1" evidence="2">
    <location>
        <begin position="24"/>
        <end position="249"/>
    </location>
</feature>
<dbReference type="OrthoDB" id="9808398at2"/>
<dbReference type="Gene3D" id="3.40.50.1820">
    <property type="entry name" value="alpha/beta hydrolase"/>
    <property type="match status" value="1"/>
</dbReference>
<comment type="caution">
    <text evidence="3">The sequence shown here is derived from an EMBL/GenBank/DDBJ whole genome shotgun (WGS) entry which is preliminary data.</text>
</comment>
<protein>
    <submittedName>
        <fullName evidence="3">Esterase</fullName>
    </submittedName>
</protein>
<evidence type="ECO:0000256" key="1">
    <source>
        <dbReference type="ARBA" id="ARBA00022801"/>
    </source>
</evidence>
<dbReference type="EMBL" id="RBJC01000004">
    <property type="protein sequence ID" value="RKR77205.1"/>
    <property type="molecule type" value="Genomic_DNA"/>
</dbReference>
<dbReference type="RefSeq" id="WP_121121712.1">
    <property type="nucleotide sequence ID" value="NZ_CP016604.1"/>
</dbReference>
<dbReference type="InterPro" id="IPR029058">
    <property type="entry name" value="AB_hydrolase_fold"/>
</dbReference>
<dbReference type="InterPro" id="IPR000073">
    <property type="entry name" value="AB_hydrolase_1"/>
</dbReference>
<dbReference type="GO" id="GO:0016787">
    <property type="term" value="F:hydrolase activity"/>
    <property type="evidence" value="ECO:0007669"/>
    <property type="project" value="UniProtKB-KW"/>
</dbReference>
<dbReference type="SUPFAM" id="SSF53474">
    <property type="entry name" value="alpha/beta-Hydrolases"/>
    <property type="match status" value="1"/>
</dbReference>
<sequence length="265" mass="29720">MTENTLLHYQYKKATVPAKNLAQTMVLLHGLFGDLNNLGVIARAFSDDYNILQIDLRNHGLSFHSDEMNYDLIAKDLEAVLTSLDISNAIVIGHSMGGKAAMALANAAPNRVDKLIILDMAPVAYKENHHDAVFKGLFAVRDKKPANRQEAKESISVGIKMEGVQQFMLKSFDPNAPESFKFNLTSLKNNYDNLMGWQPVLVNKPTLFIKGELSDYLQEKDTQTILDQFPQASFFVISNTGHWLHAEKPDNVIRAIKKFLDKSVE</sequence>
<evidence type="ECO:0000313" key="4">
    <source>
        <dbReference type="Proteomes" id="UP000280099"/>
    </source>
</evidence>
<dbReference type="AlphaFoldDB" id="A0A420XIN5"/>
<accession>A0A420XIN5</accession>
<keyword evidence="4" id="KW-1185">Reference proteome</keyword>
<gene>
    <name evidence="3" type="ORF">DES31_0530</name>
</gene>
<organism evidence="3 4">
    <name type="scientific">Otariodibacter oris</name>
    <dbReference type="NCBI Taxonomy" id="1032623"/>
    <lineage>
        <taxon>Bacteria</taxon>
        <taxon>Pseudomonadati</taxon>
        <taxon>Pseudomonadota</taxon>
        <taxon>Gammaproteobacteria</taxon>
        <taxon>Pasteurellales</taxon>
        <taxon>Pasteurellaceae</taxon>
        <taxon>Otariodibacter</taxon>
    </lineage>
</organism>
<keyword evidence="1" id="KW-0378">Hydrolase</keyword>
<evidence type="ECO:0000313" key="3">
    <source>
        <dbReference type="EMBL" id="RKR77205.1"/>
    </source>
</evidence>
<proteinExistence type="predicted"/>
<dbReference type="Pfam" id="PF00561">
    <property type="entry name" value="Abhydrolase_1"/>
    <property type="match status" value="1"/>
</dbReference>
<dbReference type="PANTHER" id="PTHR46118:SF4">
    <property type="entry name" value="PROTEIN ABHD11"/>
    <property type="match status" value="1"/>
</dbReference>
<dbReference type="PANTHER" id="PTHR46118">
    <property type="entry name" value="PROTEIN ABHD11"/>
    <property type="match status" value="1"/>
</dbReference>
<evidence type="ECO:0000259" key="2">
    <source>
        <dbReference type="Pfam" id="PF00561"/>
    </source>
</evidence>